<reference evidence="5" key="1">
    <citation type="journal article" date="2014" name="Front. Microbiol.">
        <title>High frequency of phylogenetically diverse reductive dehalogenase-homologous genes in deep subseafloor sedimentary metagenomes.</title>
        <authorList>
            <person name="Kawai M."/>
            <person name="Futagami T."/>
            <person name="Toyoda A."/>
            <person name="Takaki Y."/>
            <person name="Nishi S."/>
            <person name="Hori S."/>
            <person name="Arai W."/>
            <person name="Tsubouchi T."/>
            <person name="Morono Y."/>
            <person name="Uchiyama I."/>
            <person name="Ito T."/>
            <person name="Fujiyama A."/>
            <person name="Inagaki F."/>
            <person name="Takami H."/>
        </authorList>
    </citation>
    <scope>NUCLEOTIDE SEQUENCE</scope>
    <source>
        <strain evidence="5">Expedition CK06-06</strain>
    </source>
</reference>
<keyword evidence="2" id="KW-0238">DNA-binding</keyword>
<keyword evidence="1" id="KW-0805">Transcription regulation</keyword>
<dbReference type="Gene3D" id="3.40.50.2300">
    <property type="match status" value="2"/>
</dbReference>
<evidence type="ECO:0000313" key="5">
    <source>
        <dbReference type="EMBL" id="GAG43309.1"/>
    </source>
</evidence>
<dbReference type="EMBL" id="BARS01053844">
    <property type="protein sequence ID" value="GAG43309.1"/>
    <property type="molecule type" value="Genomic_DNA"/>
</dbReference>
<dbReference type="GO" id="GO:0003700">
    <property type="term" value="F:DNA-binding transcription factor activity"/>
    <property type="evidence" value="ECO:0007669"/>
    <property type="project" value="TreeGrafter"/>
</dbReference>
<keyword evidence="3" id="KW-0804">Transcription</keyword>
<dbReference type="InterPro" id="IPR028082">
    <property type="entry name" value="Peripla_BP_I"/>
</dbReference>
<gene>
    <name evidence="5" type="ORF">S01H1_79820</name>
</gene>
<dbReference type="PANTHER" id="PTHR30146">
    <property type="entry name" value="LACI-RELATED TRANSCRIPTIONAL REPRESSOR"/>
    <property type="match status" value="1"/>
</dbReference>
<evidence type="ECO:0000259" key="4">
    <source>
        <dbReference type="Pfam" id="PF00532"/>
    </source>
</evidence>
<accession>X0XJH3</accession>
<comment type="caution">
    <text evidence="5">The sequence shown here is derived from an EMBL/GenBank/DDBJ whole genome shotgun (WGS) entry which is preliminary data.</text>
</comment>
<dbReference type="InterPro" id="IPR001761">
    <property type="entry name" value="Peripla_BP/Lac1_sug-bd_dom"/>
</dbReference>
<feature type="non-terminal residue" evidence="5">
    <location>
        <position position="223"/>
    </location>
</feature>
<sequence>KNDSDVADETRKKIKSLLKNERYYPNIHAASLASKKKVKIIGLVFPKGAFLWADHYVVEILRGVSQVVEESEFKVMFFTRDQVETSMCFGLYKSGQVGGLALVGISKSDYPMIKEIKKEKIPFVLLNSYCAGVDSFDCDNKLGGYIATRHLIKSGRKRIAFIHARKDWISAIDRFEGYKKALKQAGMTFRKDYVDFASFSTEEAELVTEKFLSLKQIPDAIFA</sequence>
<name>X0XJH3_9ZZZZ</name>
<dbReference type="AlphaFoldDB" id="X0XJH3"/>
<feature type="non-terminal residue" evidence="5">
    <location>
        <position position="1"/>
    </location>
</feature>
<dbReference type="Pfam" id="PF00532">
    <property type="entry name" value="Peripla_BP_1"/>
    <property type="match status" value="1"/>
</dbReference>
<evidence type="ECO:0000256" key="3">
    <source>
        <dbReference type="ARBA" id="ARBA00023163"/>
    </source>
</evidence>
<evidence type="ECO:0000256" key="2">
    <source>
        <dbReference type="ARBA" id="ARBA00023125"/>
    </source>
</evidence>
<protein>
    <recommendedName>
        <fullName evidence="4">Periplasmic binding protein/LacI sugar binding domain-containing protein</fullName>
    </recommendedName>
</protein>
<dbReference type="PANTHER" id="PTHR30146:SF109">
    <property type="entry name" value="HTH-TYPE TRANSCRIPTIONAL REGULATOR GALS"/>
    <property type="match status" value="1"/>
</dbReference>
<evidence type="ECO:0000256" key="1">
    <source>
        <dbReference type="ARBA" id="ARBA00023015"/>
    </source>
</evidence>
<proteinExistence type="predicted"/>
<organism evidence="5">
    <name type="scientific">marine sediment metagenome</name>
    <dbReference type="NCBI Taxonomy" id="412755"/>
    <lineage>
        <taxon>unclassified sequences</taxon>
        <taxon>metagenomes</taxon>
        <taxon>ecological metagenomes</taxon>
    </lineage>
</organism>
<feature type="domain" description="Periplasmic binding protein/LacI sugar binding" evidence="4">
    <location>
        <begin position="53"/>
        <end position="222"/>
    </location>
</feature>
<dbReference type="SUPFAM" id="SSF53822">
    <property type="entry name" value="Periplasmic binding protein-like I"/>
    <property type="match status" value="1"/>
</dbReference>
<dbReference type="GO" id="GO:0000976">
    <property type="term" value="F:transcription cis-regulatory region binding"/>
    <property type="evidence" value="ECO:0007669"/>
    <property type="project" value="TreeGrafter"/>
</dbReference>
<dbReference type="CDD" id="cd06267">
    <property type="entry name" value="PBP1_LacI_sugar_binding-like"/>
    <property type="match status" value="1"/>
</dbReference>